<proteinExistence type="predicted"/>
<evidence type="ECO:0000313" key="2">
    <source>
        <dbReference type="Proteomes" id="UP000221168"/>
    </source>
</evidence>
<reference evidence="1 2" key="1">
    <citation type="submission" date="2017-10" db="EMBL/GenBank/DDBJ databases">
        <title>Sedimentibacterium mangrovi gen. nov., sp. nov., a novel member of family Phyllobacteriacea isolated from mangrove sediment.</title>
        <authorList>
            <person name="Liao H."/>
            <person name="Tian Y."/>
        </authorList>
    </citation>
    <scope>NUCLEOTIDE SEQUENCE [LARGE SCALE GENOMIC DNA]</scope>
    <source>
        <strain evidence="1 2">X9-2-2</strain>
    </source>
</reference>
<dbReference type="EMBL" id="PDVP01000016">
    <property type="protein sequence ID" value="PHP65370.1"/>
    <property type="molecule type" value="Genomic_DNA"/>
</dbReference>
<accession>A0A2G1QIU0</accession>
<gene>
    <name evidence="1" type="ORF">CSC94_19815</name>
</gene>
<sequence>MRPAGEASCRASRARIVVRVDEADTGTGIVQSGPFSNRRRFEPMKRDMNLARKILFAIEASRDDTQASIRLPVDDYDTLHISHHIQLLKEGGLIHAIESTHTLNASTSWKPHSLTWKGHDFLNLIRDDATWEAIKDEEARLGGDLPSDLIAETAQSIMRKRLTSPAKPT</sequence>
<keyword evidence="2" id="KW-1185">Reference proteome</keyword>
<dbReference type="OrthoDB" id="6960201at2"/>
<name>A0A2G1QIU0_9HYPH</name>
<dbReference type="Pfam" id="PF10711">
    <property type="entry name" value="DUF2513"/>
    <property type="match status" value="1"/>
</dbReference>
<comment type="caution">
    <text evidence="1">The sequence shown here is derived from an EMBL/GenBank/DDBJ whole genome shotgun (WGS) entry which is preliminary data.</text>
</comment>
<dbReference type="InterPro" id="IPR019650">
    <property type="entry name" value="DUF2513"/>
</dbReference>
<organism evidence="1 2">
    <name type="scientific">Zhengella mangrovi</name>
    <dbReference type="NCBI Taxonomy" id="1982044"/>
    <lineage>
        <taxon>Bacteria</taxon>
        <taxon>Pseudomonadati</taxon>
        <taxon>Pseudomonadota</taxon>
        <taxon>Alphaproteobacteria</taxon>
        <taxon>Hyphomicrobiales</taxon>
        <taxon>Notoacmeibacteraceae</taxon>
        <taxon>Zhengella</taxon>
    </lineage>
</organism>
<evidence type="ECO:0008006" key="3">
    <source>
        <dbReference type="Google" id="ProtNLM"/>
    </source>
</evidence>
<dbReference type="AlphaFoldDB" id="A0A2G1QIU0"/>
<protein>
    <recommendedName>
        <fullName evidence="3">DUF2513 domain-containing protein</fullName>
    </recommendedName>
</protein>
<dbReference type="Proteomes" id="UP000221168">
    <property type="component" value="Unassembled WGS sequence"/>
</dbReference>
<evidence type="ECO:0000313" key="1">
    <source>
        <dbReference type="EMBL" id="PHP65370.1"/>
    </source>
</evidence>